<accession>A0A0A7KMG4</accession>
<dbReference type="RefSeq" id="WP_039685168.1">
    <property type="nucleotide sequence ID" value="NZ_CP010028.1"/>
</dbReference>
<evidence type="ECO:0000256" key="1">
    <source>
        <dbReference type="SAM" id="SignalP"/>
    </source>
</evidence>
<dbReference type="Proteomes" id="UP000030634">
    <property type="component" value="Chromosome"/>
</dbReference>
<proteinExistence type="predicted"/>
<evidence type="ECO:0000313" key="2">
    <source>
        <dbReference type="EMBL" id="AIZ45803.1"/>
    </source>
</evidence>
<evidence type="ECO:0008006" key="4">
    <source>
        <dbReference type="Google" id="ProtNLM"/>
    </source>
</evidence>
<dbReference type="HOGENOM" id="CLU_1188389_0_0_0"/>
<keyword evidence="1" id="KW-0732">Signal</keyword>
<gene>
    <name evidence="2" type="ORF">QR90_13090</name>
</gene>
<sequence length="260" mass="27426">MRKPTHLMALLISLPLLSGPALAWVPQLEETVAKNVIDGAYGRRAPVPTFLTVDLGVKDGQFVAGPKAVTAYMGGPACVEGWLAAPTDYSAGSRPASLTVSGQADQLFFQAQDARDSFKNLSAKEALGEDFASKRLANGELRVDVAVRGLPTEQARSAYLVRLKGKDGSLVAPVRSTYVNDWKPMTAAQAAAPATTTDATTAPAPATTAPAKGPYQGTLVYYFEPLKAGLGAGDKMDLLIKTEADTDCAYSMVVDLSKFQ</sequence>
<organism evidence="2 3">
    <name type="scientific">Deinococcus radiopugnans</name>
    <dbReference type="NCBI Taxonomy" id="57497"/>
    <lineage>
        <taxon>Bacteria</taxon>
        <taxon>Thermotogati</taxon>
        <taxon>Deinococcota</taxon>
        <taxon>Deinococci</taxon>
        <taxon>Deinococcales</taxon>
        <taxon>Deinococcaceae</taxon>
        <taxon>Deinococcus</taxon>
    </lineage>
</organism>
<dbReference type="EMBL" id="CP010028">
    <property type="protein sequence ID" value="AIZ45803.1"/>
    <property type="molecule type" value="Genomic_DNA"/>
</dbReference>
<feature type="signal peptide" evidence="1">
    <location>
        <begin position="1"/>
        <end position="23"/>
    </location>
</feature>
<dbReference type="AlphaFoldDB" id="A0A0A7KMG4"/>
<name>A0A0A7KMG4_9DEIO</name>
<protein>
    <recommendedName>
        <fullName evidence="4">DUF4198 domain-containing protein</fullName>
    </recommendedName>
</protein>
<evidence type="ECO:0000313" key="3">
    <source>
        <dbReference type="Proteomes" id="UP000030634"/>
    </source>
</evidence>
<reference evidence="3" key="1">
    <citation type="submission" date="2014-11" db="EMBL/GenBank/DDBJ databases">
        <title>Hymenobacter sp. DG25B genome submission.</title>
        <authorList>
            <person name="Jung H.-Y."/>
            <person name="Kim M.K."/>
            <person name="Srinivasan S."/>
            <person name="Lim S."/>
        </authorList>
    </citation>
    <scope>NUCLEOTIDE SEQUENCE [LARGE SCALE GENOMIC DNA]</scope>
    <source>
        <strain evidence="3">DY59</strain>
    </source>
</reference>
<dbReference type="KEGG" id="dsw:QR90_13090"/>
<dbReference type="STRING" id="1182571.QR90_13090"/>
<feature type="chain" id="PRO_5002040724" description="DUF4198 domain-containing protein" evidence="1">
    <location>
        <begin position="24"/>
        <end position="260"/>
    </location>
</feature>